<protein>
    <recommendedName>
        <fullName evidence="1">Aminopeptidase N-like N-terminal domain-containing protein</fullName>
    </recommendedName>
</protein>
<keyword evidence="3" id="KW-1185">Reference proteome</keyword>
<dbReference type="SUPFAM" id="SSF63737">
    <property type="entry name" value="Leukotriene A4 hydrolase N-terminal domain"/>
    <property type="match status" value="1"/>
</dbReference>
<sequence length="68" mass="7742">IEISRTFNYLPNEFFVIESKAVLEGPVTIRLEFTGSLTKALDGIYKSTYINTKTNKTRHLATSKFEPT</sequence>
<name>A0AAV2H3R0_LYMST</name>
<gene>
    <name evidence="2" type="ORF">GSLYS_00002430001</name>
</gene>
<evidence type="ECO:0000313" key="3">
    <source>
        <dbReference type="Proteomes" id="UP001497497"/>
    </source>
</evidence>
<organism evidence="2 3">
    <name type="scientific">Lymnaea stagnalis</name>
    <name type="common">Great pond snail</name>
    <name type="synonym">Helix stagnalis</name>
    <dbReference type="NCBI Taxonomy" id="6523"/>
    <lineage>
        <taxon>Eukaryota</taxon>
        <taxon>Metazoa</taxon>
        <taxon>Spiralia</taxon>
        <taxon>Lophotrochozoa</taxon>
        <taxon>Mollusca</taxon>
        <taxon>Gastropoda</taxon>
        <taxon>Heterobranchia</taxon>
        <taxon>Euthyneura</taxon>
        <taxon>Panpulmonata</taxon>
        <taxon>Hygrophila</taxon>
        <taxon>Lymnaeoidea</taxon>
        <taxon>Lymnaeidae</taxon>
        <taxon>Lymnaea</taxon>
    </lineage>
</organism>
<dbReference type="EMBL" id="CAXITT010000029">
    <property type="protein sequence ID" value="CAL1528260.1"/>
    <property type="molecule type" value="Genomic_DNA"/>
</dbReference>
<comment type="caution">
    <text evidence="2">The sequence shown here is derived from an EMBL/GenBank/DDBJ whole genome shotgun (WGS) entry which is preliminary data.</text>
</comment>
<feature type="domain" description="Aminopeptidase N-like N-terminal" evidence="1">
    <location>
        <begin position="4"/>
        <end position="68"/>
    </location>
</feature>
<dbReference type="Proteomes" id="UP001497497">
    <property type="component" value="Unassembled WGS sequence"/>
</dbReference>
<dbReference type="InterPro" id="IPR045357">
    <property type="entry name" value="Aminopeptidase_N-like_N"/>
</dbReference>
<feature type="non-terminal residue" evidence="2">
    <location>
        <position position="68"/>
    </location>
</feature>
<dbReference type="Pfam" id="PF17900">
    <property type="entry name" value="Peptidase_M1_N"/>
    <property type="match status" value="1"/>
</dbReference>
<proteinExistence type="predicted"/>
<accession>A0AAV2H3R0</accession>
<reference evidence="2 3" key="1">
    <citation type="submission" date="2024-04" db="EMBL/GenBank/DDBJ databases">
        <authorList>
            <consortium name="Genoscope - CEA"/>
            <person name="William W."/>
        </authorList>
    </citation>
    <scope>NUCLEOTIDE SEQUENCE [LARGE SCALE GENOMIC DNA]</scope>
</reference>
<evidence type="ECO:0000259" key="1">
    <source>
        <dbReference type="Pfam" id="PF17900"/>
    </source>
</evidence>
<evidence type="ECO:0000313" key="2">
    <source>
        <dbReference type="EMBL" id="CAL1528260.1"/>
    </source>
</evidence>
<dbReference type="AlphaFoldDB" id="A0AAV2H3R0"/>
<dbReference type="InterPro" id="IPR042097">
    <property type="entry name" value="Aminopeptidase_N-like_N_sf"/>
</dbReference>
<feature type="non-terminal residue" evidence="2">
    <location>
        <position position="1"/>
    </location>
</feature>
<dbReference type="Gene3D" id="2.60.40.1730">
    <property type="entry name" value="tricorn interacting facor f3 domain"/>
    <property type="match status" value="1"/>
</dbReference>